<reference evidence="5 6" key="1">
    <citation type="journal article" date="2016" name="Nat. Commun.">
        <title>Thousands of microbial genomes shed light on interconnected biogeochemical processes in an aquifer system.</title>
        <authorList>
            <person name="Anantharaman K."/>
            <person name="Brown C.T."/>
            <person name="Hug L.A."/>
            <person name="Sharon I."/>
            <person name="Castelle C.J."/>
            <person name="Probst A.J."/>
            <person name="Thomas B.C."/>
            <person name="Singh A."/>
            <person name="Wilkins M.J."/>
            <person name="Karaoz U."/>
            <person name="Brodie E.L."/>
            <person name="Williams K.H."/>
            <person name="Hubbard S.S."/>
            <person name="Banfield J.F."/>
        </authorList>
    </citation>
    <scope>NUCLEOTIDE SEQUENCE [LARGE SCALE GENOMIC DNA]</scope>
</reference>
<dbReference type="InterPro" id="IPR036373">
    <property type="entry name" value="Ribosomal_bL17_sf"/>
</dbReference>
<keyword evidence="2" id="KW-0689">Ribosomal protein</keyword>
<dbReference type="GO" id="GO:0006412">
    <property type="term" value="P:translation"/>
    <property type="evidence" value="ECO:0007669"/>
    <property type="project" value="InterPro"/>
</dbReference>
<dbReference type="PANTHER" id="PTHR14413">
    <property type="entry name" value="RIBOSOMAL PROTEIN L17"/>
    <property type="match status" value="1"/>
</dbReference>
<comment type="caution">
    <text evidence="5">The sequence shown here is derived from an EMBL/GenBank/DDBJ whole genome shotgun (WGS) entry which is preliminary data.</text>
</comment>
<gene>
    <name evidence="5" type="ORF">A2690_03880</name>
</gene>
<proteinExistence type="inferred from homology"/>
<dbReference type="Pfam" id="PF01196">
    <property type="entry name" value="Ribosomal_L17"/>
    <property type="match status" value="1"/>
</dbReference>
<dbReference type="InterPro" id="IPR000456">
    <property type="entry name" value="Ribosomal_bL17"/>
</dbReference>
<dbReference type="EMBL" id="MFZF01000016">
    <property type="protein sequence ID" value="OGK16460.1"/>
    <property type="molecule type" value="Genomic_DNA"/>
</dbReference>
<protein>
    <recommendedName>
        <fullName evidence="4">50S ribosomal protein L17</fullName>
    </recommendedName>
</protein>
<dbReference type="PANTHER" id="PTHR14413:SF16">
    <property type="entry name" value="LARGE RIBOSOMAL SUBUNIT PROTEIN BL17M"/>
    <property type="match status" value="1"/>
</dbReference>
<sequence length="147" mass="16930">MRKRIKKIQLKKGSDAQKSEVHKLTTNFIKWGYITTTENKAKYLKGIIDRLTHKAIKNSQADRNILTSALRDKKLVDYMTMTVAESFKNRVSGFSTVSKLPHRQGDAAKIAQVRWVVAIEQFMKLPLVDEKEKVTIVSQEKIQEVKK</sequence>
<name>A0A1F7GBZ1_9BACT</name>
<keyword evidence="3" id="KW-0687">Ribonucleoprotein</keyword>
<evidence type="ECO:0000256" key="4">
    <source>
        <dbReference type="ARBA" id="ARBA00035494"/>
    </source>
</evidence>
<dbReference type="AlphaFoldDB" id="A0A1F7GBZ1"/>
<evidence type="ECO:0000313" key="5">
    <source>
        <dbReference type="EMBL" id="OGK16460.1"/>
    </source>
</evidence>
<organism evidence="5 6">
    <name type="scientific">Candidatus Roizmanbacteria bacterium RIFCSPHIGHO2_01_FULL_39_12b</name>
    <dbReference type="NCBI Taxonomy" id="1802030"/>
    <lineage>
        <taxon>Bacteria</taxon>
        <taxon>Candidatus Roizmaniibacteriota</taxon>
    </lineage>
</organism>
<dbReference type="Proteomes" id="UP000178372">
    <property type="component" value="Unassembled WGS sequence"/>
</dbReference>
<evidence type="ECO:0000256" key="2">
    <source>
        <dbReference type="ARBA" id="ARBA00022980"/>
    </source>
</evidence>
<comment type="similarity">
    <text evidence="1">Belongs to the bacterial ribosomal protein bL17 family.</text>
</comment>
<accession>A0A1F7GBZ1</accession>
<evidence type="ECO:0000256" key="3">
    <source>
        <dbReference type="ARBA" id="ARBA00023274"/>
    </source>
</evidence>
<evidence type="ECO:0000313" key="6">
    <source>
        <dbReference type="Proteomes" id="UP000178372"/>
    </source>
</evidence>
<dbReference type="Gene3D" id="3.90.1030.10">
    <property type="entry name" value="Ribosomal protein L17"/>
    <property type="match status" value="1"/>
</dbReference>
<dbReference type="SUPFAM" id="SSF64263">
    <property type="entry name" value="Prokaryotic ribosomal protein L17"/>
    <property type="match status" value="1"/>
</dbReference>
<dbReference type="GO" id="GO:0003735">
    <property type="term" value="F:structural constituent of ribosome"/>
    <property type="evidence" value="ECO:0007669"/>
    <property type="project" value="InterPro"/>
</dbReference>
<dbReference type="GO" id="GO:0022625">
    <property type="term" value="C:cytosolic large ribosomal subunit"/>
    <property type="evidence" value="ECO:0007669"/>
    <property type="project" value="TreeGrafter"/>
</dbReference>
<evidence type="ECO:0000256" key="1">
    <source>
        <dbReference type="ARBA" id="ARBA00008777"/>
    </source>
</evidence>